<feature type="chain" id="PRO_5007287184" description="Lipocalin" evidence="1">
    <location>
        <begin position="29"/>
        <end position="243"/>
    </location>
</feature>
<accession>A0A131ZA86</accession>
<proteinExistence type="predicted"/>
<feature type="signal peptide" evidence="1">
    <location>
        <begin position="1"/>
        <end position="28"/>
    </location>
</feature>
<protein>
    <recommendedName>
        <fullName evidence="3">Lipocalin</fullName>
    </recommendedName>
</protein>
<organism evidence="2">
    <name type="scientific">Rhipicephalus appendiculatus</name>
    <name type="common">Brown ear tick</name>
    <dbReference type="NCBI Taxonomy" id="34631"/>
    <lineage>
        <taxon>Eukaryota</taxon>
        <taxon>Metazoa</taxon>
        <taxon>Ecdysozoa</taxon>
        <taxon>Arthropoda</taxon>
        <taxon>Chelicerata</taxon>
        <taxon>Arachnida</taxon>
        <taxon>Acari</taxon>
        <taxon>Parasitiformes</taxon>
        <taxon>Ixodida</taxon>
        <taxon>Ixodoidea</taxon>
        <taxon>Ixodidae</taxon>
        <taxon>Rhipicephalinae</taxon>
        <taxon>Rhipicephalus</taxon>
        <taxon>Rhipicephalus</taxon>
    </lineage>
</organism>
<reference evidence="2" key="1">
    <citation type="journal article" date="2016" name="Ticks Tick Borne Dis.">
        <title>De novo assembly and annotation of the salivary gland transcriptome of Rhipicephalus appendiculatus male and female ticks during blood feeding.</title>
        <authorList>
            <person name="de Castro M.H."/>
            <person name="de Klerk D."/>
            <person name="Pienaar R."/>
            <person name="Latif A.A."/>
            <person name="Rees D.J."/>
            <person name="Mans B.J."/>
        </authorList>
    </citation>
    <scope>NUCLEOTIDE SEQUENCE</scope>
    <source>
        <tissue evidence="2">Salivary glands</tissue>
    </source>
</reference>
<keyword evidence="1" id="KW-0732">Signal</keyword>
<feature type="non-terminal residue" evidence="2">
    <location>
        <position position="1"/>
    </location>
</feature>
<evidence type="ECO:0000313" key="2">
    <source>
        <dbReference type="EMBL" id="JAP87730.1"/>
    </source>
</evidence>
<dbReference type="AlphaFoldDB" id="A0A131ZA86"/>
<dbReference type="EMBL" id="GEDV01000827">
    <property type="protein sequence ID" value="JAP87730.1"/>
    <property type="molecule type" value="Transcribed_RNA"/>
</dbReference>
<evidence type="ECO:0008006" key="3">
    <source>
        <dbReference type="Google" id="ProtNLM"/>
    </source>
</evidence>
<sequence>IEAMTELFNVAVAALLLIAAGQWCDADGNKIDNPTEQQSAVEPGCDTNNSFCKFFALNRNGWITEGNRTRRNCSWYKNTNLTGALVEFDTGFKNWENRCRSYKSTFNFQGNDTMFEIHQVLGTAEFFRMVLNDQNCAVVERRHWDQCSDNKTTNCDRQDKTGGVLPVCEMSKDQKPNPFQTKPCCHANTTEETQQKRGHRVFYPDKNPFYCYCKPSYKIYVGDSVQTVPPACVEAYEKRKNSK</sequence>
<name>A0A131ZA86_RHIAP</name>
<evidence type="ECO:0000256" key="1">
    <source>
        <dbReference type="SAM" id="SignalP"/>
    </source>
</evidence>